<keyword evidence="3" id="KW-0808">Transferase</keyword>
<dbReference type="RefSeq" id="WP_107032153.1">
    <property type="nucleotide sequence ID" value="NZ_PUEC01000012.1"/>
</dbReference>
<dbReference type="PANTHER" id="PTHR12526:SF637">
    <property type="entry name" value="GLYCOSYLTRANSFERASE EPSF-RELATED"/>
    <property type="match status" value="1"/>
</dbReference>
<feature type="domain" description="Glycosyl transferase family 1" evidence="1">
    <location>
        <begin position="186"/>
        <end position="344"/>
    </location>
</feature>
<dbReference type="InterPro" id="IPR028098">
    <property type="entry name" value="Glyco_trans_4-like_N"/>
</dbReference>
<dbReference type="SUPFAM" id="SSF53756">
    <property type="entry name" value="UDP-Glycosyltransferase/glycogen phosphorylase"/>
    <property type="match status" value="1"/>
</dbReference>
<gene>
    <name evidence="3" type="ORF">C5O23_06555</name>
</gene>
<name>A0A2V1IJW7_9BACT</name>
<dbReference type="Pfam" id="PF00534">
    <property type="entry name" value="Glycos_transf_1"/>
    <property type="match status" value="1"/>
</dbReference>
<sequence>MHIIHSGHLNVHSGGPALSTWLTIKGLREKGVDTDIVMPPIDPGDQLIDKAAKPIYYRQPKYGTLAYVPKYDETVKSIGDADLYHVQGVWMLHGTQLARYAMKHRKPYVVTLRGMFYPQALAHKRLLKMIMRRLYQDHTLCNAAAVQATCIEEMEHYRALGFKNPVAVIPNPIETEGLIDRPIPEKPQFRIGYLGRVHPRKRIERLIYAMADLREKLPDDAELLIIGGGDNSYEKFLHDEVCRLNLSNVKFAGFLTGKEKDAAIDSLSILVVPSDYENFGNIVTEALVHGVPVIASTGMPWQELPKHNCGWWISNDQNSINQTILSAYMLGENKLKTMGENGRELIRRNYSVEALGTKMKNLYEWILGIAPKPEFVFI</sequence>
<dbReference type="GO" id="GO:0016757">
    <property type="term" value="F:glycosyltransferase activity"/>
    <property type="evidence" value="ECO:0007669"/>
    <property type="project" value="InterPro"/>
</dbReference>
<evidence type="ECO:0000313" key="3">
    <source>
        <dbReference type="EMBL" id="PWB02496.1"/>
    </source>
</evidence>
<dbReference type="GeneID" id="82526003"/>
<dbReference type="Pfam" id="PF13579">
    <property type="entry name" value="Glyco_trans_4_4"/>
    <property type="match status" value="1"/>
</dbReference>
<evidence type="ECO:0000259" key="2">
    <source>
        <dbReference type="Pfam" id="PF13579"/>
    </source>
</evidence>
<evidence type="ECO:0000313" key="4">
    <source>
        <dbReference type="Proteomes" id="UP000244905"/>
    </source>
</evidence>
<dbReference type="InterPro" id="IPR001296">
    <property type="entry name" value="Glyco_trans_1"/>
</dbReference>
<comment type="caution">
    <text evidence="3">The sequence shown here is derived from an EMBL/GenBank/DDBJ whole genome shotgun (WGS) entry which is preliminary data.</text>
</comment>
<protein>
    <submittedName>
        <fullName evidence="3">Glycosyl transferase family 1</fullName>
    </submittedName>
</protein>
<dbReference type="Proteomes" id="UP000244905">
    <property type="component" value="Unassembled WGS sequence"/>
</dbReference>
<organism evidence="3 4">
    <name type="scientific">Duncaniella muris</name>
    <dbReference type="NCBI Taxonomy" id="2094150"/>
    <lineage>
        <taxon>Bacteria</taxon>
        <taxon>Pseudomonadati</taxon>
        <taxon>Bacteroidota</taxon>
        <taxon>Bacteroidia</taxon>
        <taxon>Bacteroidales</taxon>
        <taxon>Muribaculaceae</taxon>
        <taxon>Duncaniella</taxon>
    </lineage>
</organism>
<evidence type="ECO:0000259" key="1">
    <source>
        <dbReference type="Pfam" id="PF00534"/>
    </source>
</evidence>
<keyword evidence="4" id="KW-1185">Reference proteome</keyword>
<dbReference type="PANTHER" id="PTHR12526">
    <property type="entry name" value="GLYCOSYLTRANSFERASE"/>
    <property type="match status" value="1"/>
</dbReference>
<dbReference type="Gene3D" id="3.40.50.2000">
    <property type="entry name" value="Glycogen Phosphorylase B"/>
    <property type="match status" value="2"/>
</dbReference>
<dbReference type="AlphaFoldDB" id="A0A2V1IJW7"/>
<dbReference type="EMBL" id="PUEC01000012">
    <property type="protein sequence ID" value="PWB02496.1"/>
    <property type="molecule type" value="Genomic_DNA"/>
</dbReference>
<accession>A0A2V1IJW7</accession>
<feature type="domain" description="Glycosyltransferase subfamily 4-like N-terminal" evidence="2">
    <location>
        <begin position="14"/>
        <end position="171"/>
    </location>
</feature>
<reference evidence="4" key="1">
    <citation type="submission" date="2018-02" db="EMBL/GenBank/DDBJ databases">
        <authorList>
            <person name="Clavel T."/>
            <person name="Strowig T."/>
        </authorList>
    </citation>
    <scope>NUCLEOTIDE SEQUENCE [LARGE SCALE GENOMIC DNA]</scope>
    <source>
        <strain evidence="4">DSM 103720</strain>
    </source>
</reference>
<proteinExistence type="predicted"/>